<dbReference type="InterPro" id="IPR023795">
    <property type="entry name" value="Serpin_CS"/>
</dbReference>
<dbReference type="AlphaFoldDB" id="A0A0E9Y1P1"/>
<evidence type="ECO:0000256" key="2">
    <source>
        <dbReference type="ARBA" id="ARBA00009500"/>
    </source>
</evidence>
<dbReference type="InterPro" id="IPR000215">
    <property type="entry name" value="Serpin_fam"/>
</dbReference>
<comment type="subcellular location">
    <subcellularLocation>
        <location evidence="1">Secreted</location>
    </subcellularLocation>
</comment>
<dbReference type="GO" id="GO:0005615">
    <property type="term" value="C:extracellular space"/>
    <property type="evidence" value="ECO:0007669"/>
    <property type="project" value="InterPro"/>
</dbReference>
<sequence length="148" mass="16311">MTILLPRERTGADALRQSLTWPDFQRIVSKLSKRPVDIKLPKFKLEGTYKLKEPLSQLGASKAFGQSQADFSGITGSPDLFIDEVVHKAVVEVNEEGSEAAGATAVIFFTRGGSSSRPLPFVVDHPFLFFIRNRHTGDVLFAGQVNHL</sequence>
<dbReference type="SMART" id="SM00093">
    <property type="entry name" value="SERPIN"/>
    <property type="match status" value="1"/>
</dbReference>
<evidence type="ECO:0000256" key="3">
    <source>
        <dbReference type="ARBA" id="ARBA00022525"/>
    </source>
</evidence>
<accession>A0A0E9Y1P1</accession>
<evidence type="ECO:0000256" key="1">
    <source>
        <dbReference type="ARBA" id="ARBA00004613"/>
    </source>
</evidence>
<dbReference type="Gene3D" id="3.30.497.10">
    <property type="entry name" value="Antithrombin, subunit I, domain 2"/>
    <property type="match status" value="1"/>
</dbReference>
<dbReference type="Pfam" id="PF00079">
    <property type="entry name" value="Serpin"/>
    <property type="match status" value="1"/>
</dbReference>
<keyword evidence="6" id="KW-0325">Glycoprotein</keyword>
<dbReference type="InterPro" id="IPR036186">
    <property type="entry name" value="Serpin_sf"/>
</dbReference>
<dbReference type="PANTHER" id="PTHR11461:SF211">
    <property type="entry name" value="GH10112P-RELATED"/>
    <property type="match status" value="1"/>
</dbReference>
<dbReference type="SUPFAM" id="SSF56574">
    <property type="entry name" value="Serpins"/>
    <property type="match status" value="1"/>
</dbReference>
<proteinExistence type="inferred from homology"/>
<reference evidence="9" key="1">
    <citation type="submission" date="2014-02" db="EMBL/GenBank/DDBJ databases">
        <title>Comparative bioinformatics, temporal and spatial expression analyses of Ixodes scapularis organic anion transporting polypeptides.</title>
        <authorList>
            <person name="Radulovic Z."/>
            <person name="Porter L."/>
            <person name="Kim T."/>
            <person name="Mulenga A."/>
        </authorList>
    </citation>
    <scope>NUCLEOTIDE SEQUENCE</scope>
</reference>
<dbReference type="Gene3D" id="2.30.39.10">
    <property type="entry name" value="Alpha-1-antitrypsin, domain 1"/>
    <property type="match status" value="1"/>
</dbReference>
<keyword evidence="4" id="KW-0646">Protease inhibitor</keyword>
<keyword evidence="3" id="KW-0964">Secreted</keyword>
<dbReference type="GO" id="GO:0004867">
    <property type="term" value="F:serine-type endopeptidase inhibitor activity"/>
    <property type="evidence" value="ECO:0007669"/>
    <property type="project" value="UniProtKB-KW"/>
</dbReference>
<dbReference type="InterPro" id="IPR042185">
    <property type="entry name" value="Serpin_sf_2"/>
</dbReference>
<evidence type="ECO:0000259" key="8">
    <source>
        <dbReference type="SMART" id="SM00093"/>
    </source>
</evidence>
<evidence type="ECO:0000256" key="7">
    <source>
        <dbReference type="RuleBase" id="RU000411"/>
    </source>
</evidence>
<dbReference type="EMBL" id="GAYW01000140">
    <property type="protein sequence ID" value="JAI08838.1"/>
    <property type="molecule type" value="Transcribed_RNA"/>
</dbReference>
<evidence type="ECO:0000256" key="5">
    <source>
        <dbReference type="ARBA" id="ARBA00022900"/>
    </source>
</evidence>
<dbReference type="PROSITE" id="PS00284">
    <property type="entry name" value="SERPIN"/>
    <property type="match status" value="1"/>
</dbReference>
<evidence type="ECO:0000313" key="9">
    <source>
        <dbReference type="EMBL" id="JAI08838.1"/>
    </source>
</evidence>
<comment type="similarity">
    <text evidence="2 7">Belongs to the serpin family.</text>
</comment>
<dbReference type="InterPro" id="IPR042178">
    <property type="entry name" value="Serpin_sf_1"/>
</dbReference>
<evidence type="ECO:0000256" key="6">
    <source>
        <dbReference type="ARBA" id="ARBA00023180"/>
    </source>
</evidence>
<reference evidence="9" key="2">
    <citation type="submission" date="2014-02" db="EMBL/GenBank/DDBJ databases">
        <title>Intra- and inter-species comparative analysis of male and female Amblyomma americanum serine protease inhibitors (serpins).</title>
        <authorList>
            <person name="Porter L."/>
            <person name="Kim T."/>
            <person name="Radulovic Z."/>
            <person name="Braz G."/>
            <person name="Vaz I.D.S.Jr."/>
            <person name="Mulenga A."/>
        </authorList>
    </citation>
    <scope>NUCLEOTIDE SEQUENCE</scope>
</reference>
<organism evidence="9">
    <name type="scientific">Amblyomma americanum</name>
    <name type="common">Lone star tick</name>
    <dbReference type="NCBI Taxonomy" id="6943"/>
    <lineage>
        <taxon>Eukaryota</taxon>
        <taxon>Metazoa</taxon>
        <taxon>Ecdysozoa</taxon>
        <taxon>Arthropoda</taxon>
        <taxon>Chelicerata</taxon>
        <taxon>Arachnida</taxon>
        <taxon>Acari</taxon>
        <taxon>Parasitiformes</taxon>
        <taxon>Ixodida</taxon>
        <taxon>Ixodoidea</taxon>
        <taxon>Ixodidae</taxon>
        <taxon>Amblyomminae</taxon>
        <taxon>Amblyomma</taxon>
    </lineage>
</organism>
<dbReference type="PANTHER" id="PTHR11461">
    <property type="entry name" value="SERINE PROTEASE INHIBITOR, SERPIN"/>
    <property type="match status" value="1"/>
</dbReference>
<name>A0A0E9Y1P1_AMBAM</name>
<protein>
    <submittedName>
        <fullName evidence="9">Serine protease inhibitor</fullName>
    </submittedName>
</protein>
<keyword evidence="5" id="KW-0722">Serine protease inhibitor</keyword>
<feature type="domain" description="Serpin" evidence="8">
    <location>
        <begin position="1"/>
        <end position="148"/>
    </location>
</feature>
<dbReference type="InterPro" id="IPR023796">
    <property type="entry name" value="Serpin_dom"/>
</dbReference>
<evidence type="ECO:0000256" key="4">
    <source>
        <dbReference type="ARBA" id="ARBA00022690"/>
    </source>
</evidence>